<reference evidence="2" key="1">
    <citation type="journal article" date="2023" name="Commun. Biol.">
        <title>Genome analysis of Parmales, the sister group of diatoms, reveals the evolutionary specialization of diatoms from phago-mixotrophs to photoautotrophs.</title>
        <authorList>
            <person name="Ban H."/>
            <person name="Sato S."/>
            <person name="Yoshikawa S."/>
            <person name="Yamada K."/>
            <person name="Nakamura Y."/>
            <person name="Ichinomiya M."/>
            <person name="Sato N."/>
            <person name="Blanc-Mathieu R."/>
            <person name="Endo H."/>
            <person name="Kuwata A."/>
            <person name="Ogata H."/>
        </authorList>
    </citation>
    <scope>NUCLEOTIDE SEQUENCE [LARGE SCALE GENOMIC DNA]</scope>
    <source>
        <strain evidence="2">NIES 3701</strain>
    </source>
</reference>
<evidence type="ECO:0000313" key="2">
    <source>
        <dbReference type="Proteomes" id="UP001165085"/>
    </source>
</evidence>
<protein>
    <submittedName>
        <fullName evidence="1">Uncharacterized protein</fullName>
    </submittedName>
</protein>
<keyword evidence="2" id="KW-1185">Reference proteome</keyword>
<evidence type="ECO:0000313" key="1">
    <source>
        <dbReference type="EMBL" id="GMI01121.1"/>
    </source>
</evidence>
<dbReference type="EMBL" id="BRXY01000575">
    <property type="protein sequence ID" value="GMI01121.1"/>
    <property type="molecule type" value="Genomic_DNA"/>
</dbReference>
<organism evidence="1 2">
    <name type="scientific">Triparma strigata</name>
    <dbReference type="NCBI Taxonomy" id="1606541"/>
    <lineage>
        <taxon>Eukaryota</taxon>
        <taxon>Sar</taxon>
        <taxon>Stramenopiles</taxon>
        <taxon>Ochrophyta</taxon>
        <taxon>Bolidophyceae</taxon>
        <taxon>Parmales</taxon>
        <taxon>Triparmaceae</taxon>
        <taxon>Triparma</taxon>
    </lineage>
</organism>
<dbReference type="OrthoDB" id="10406063at2759"/>
<dbReference type="InterPro" id="IPR027417">
    <property type="entry name" value="P-loop_NTPase"/>
</dbReference>
<dbReference type="SUPFAM" id="SSF52540">
    <property type="entry name" value="P-loop containing nucleoside triphosphate hydrolases"/>
    <property type="match status" value="1"/>
</dbReference>
<dbReference type="Gene3D" id="3.40.50.300">
    <property type="entry name" value="P-loop containing nucleotide triphosphate hydrolases"/>
    <property type="match status" value="1"/>
</dbReference>
<dbReference type="Proteomes" id="UP001165085">
    <property type="component" value="Unassembled WGS sequence"/>
</dbReference>
<name>A0A9W7F3R4_9STRA</name>
<gene>
    <name evidence="1" type="ORF">TrST_g9335</name>
</gene>
<dbReference type="AlphaFoldDB" id="A0A9W7F3R4"/>
<sequence length="279" mass="30846">MLPPPKYILVSSPGRSGTLFLSQVFAACRDTTSEHEPQPHLLSSYHYSQTSNNSECSEAVALKAAAIQHSRSSSGSSTYCITDHTLLHGSNFEEVISQLKLATSCSDDEIAIVVSKRPAAEVVRSRAQLKHGTAYKKNNQTMYRGVGWIYTPSSPLSNLAPPSDRPDSDLTQFEILAGYVLSAQKVGDMLLSNKTTSGLRVYDIHMHEFSSSNAVRKMLHFLNLTFNESSLNKIIAAGKVNERSGEKQEKKAQHNDEDVPTDITFYETIINNYKNQITT</sequence>
<comment type="caution">
    <text evidence="1">The sequence shown here is derived from an EMBL/GenBank/DDBJ whole genome shotgun (WGS) entry which is preliminary data.</text>
</comment>
<accession>A0A9W7F3R4</accession>
<proteinExistence type="predicted"/>
<dbReference type="PROSITE" id="PS51257">
    <property type="entry name" value="PROKAR_LIPOPROTEIN"/>
    <property type="match status" value="1"/>
</dbReference>